<dbReference type="EMBL" id="CCKQ01009852">
    <property type="protein sequence ID" value="CDW81356.1"/>
    <property type="molecule type" value="Genomic_DNA"/>
</dbReference>
<dbReference type="PROSITE" id="PS50042">
    <property type="entry name" value="CNMP_BINDING_3"/>
    <property type="match status" value="2"/>
</dbReference>
<dbReference type="Pfam" id="PF00027">
    <property type="entry name" value="cNMP_binding"/>
    <property type="match status" value="1"/>
</dbReference>
<proteinExistence type="predicted"/>
<feature type="domain" description="Cyclic nucleotide-binding" evidence="1">
    <location>
        <begin position="139"/>
        <end position="209"/>
    </location>
</feature>
<dbReference type="InterPro" id="IPR000595">
    <property type="entry name" value="cNMP-bd_dom"/>
</dbReference>
<keyword evidence="3" id="KW-1185">Reference proteome</keyword>
<dbReference type="InParanoid" id="A0A078AHL4"/>
<dbReference type="Gene3D" id="2.60.120.10">
    <property type="entry name" value="Jelly Rolls"/>
    <property type="match status" value="2"/>
</dbReference>
<dbReference type="CDD" id="cd00038">
    <property type="entry name" value="CAP_ED"/>
    <property type="match status" value="1"/>
</dbReference>
<dbReference type="PRINTS" id="PR00103">
    <property type="entry name" value="CAMPKINASE"/>
</dbReference>
<dbReference type="OrthoDB" id="289424at2759"/>
<organism evidence="2 3">
    <name type="scientific">Stylonychia lemnae</name>
    <name type="common">Ciliate</name>
    <dbReference type="NCBI Taxonomy" id="5949"/>
    <lineage>
        <taxon>Eukaryota</taxon>
        <taxon>Sar</taxon>
        <taxon>Alveolata</taxon>
        <taxon>Ciliophora</taxon>
        <taxon>Intramacronucleata</taxon>
        <taxon>Spirotrichea</taxon>
        <taxon>Stichotrichia</taxon>
        <taxon>Sporadotrichida</taxon>
        <taxon>Oxytrichidae</taxon>
        <taxon>Stylonychinae</taxon>
        <taxon>Stylonychia</taxon>
    </lineage>
</organism>
<dbReference type="PANTHER" id="PTHR23011:SF28">
    <property type="entry name" value="CYCLIC NUCLEOTIDE-BINDING DOMAIN CONTAINING PROTEIN"/>
    <property type="match status" value="1"/>
</dbReference>
<dbReference type="InterPro" id="IPR014710">
    <property type="entry name" value="RmlC-like_jellyroll"/>
</dbReference>
<accession>A0A078AHL4</accession>
<evidence type="ECO:0000259" key="1">
    <source>
        <dbReference type="PROSITE" id="PS50042"/>
    </source>
</evidence>
<protein>
    <submittedName>
        <fullName evidence="2">Cyclic nucleotide-binding domain containing protein</fullName>
    </submittedName>
</protein>
<reference evidence="2 3" key="1">
    <citation type="submission" date="2014-06" db="EMBL/GenBank/DDBJ databases">
        <authorList>
            <person name="Swart Estienne"/>
        </authorList>
    </citation>
    <scope>NUCLEOTIDE SEQUENCE [LARGE SCALE GENOMIC DNA]</scope>
    <source>
        <strain evidence="2 3">130c</strain>
    </source>
</reference>
<gene>
    <name evidence="2" type="primary">Contig16905.g18005</name>
    <name evidence="2" type="ORF">STYLEM_10371</name>
</gene>
<evidence type="ECO:0000313" key="2">
    <source>
        <dbReference type="EMBL" id="CDW81356.1"/>
    </source>
</evidence>
<dbReference type="PANTHER" id="PTHR23011">
    <property type="entry name" value="CYCLIC NUCLEOTIDE-BINDING DOMAIN CONTAINING PROTEIN"/>
    <property type="match status" value="1"/>
</dbReference>
<dbReference type="InterPro" id="IPR018488">
    <property type="entry name" value="cNMP-bd_CS"/>
</dbReference>
<dbReference type="SUPFAM" id="SSF51206">
    <property type="entry name" value="cAMP-binding domain-like"/>
    <property type="match status" value="1"/>
</dbReference>
<name>A0A078AHL4_STYLE</name>
<dbReference type="PROSITE" id="PS00889">
    <property type="entry name" value="CNMP_BINDING_2"/>
    <property type="match status" value="1"/>
</dbReference>
<feature type="domain" description="Cyclic nucleotide-binding" evidence="1">
    <location>
        <begin position="1"/>
        <end position="63"/>
    </location>
</feature>
<evidence type="ECO:0000313" key="3">
    <source>
        <dbReference type="Proteomes" id="UP000039865"/>
    </source>
</evidence>
<sequence length="234" mass="27333">MKESDFIFLCERAKYEFFHSNKNVFQHGDYGDKFYIILDGQVQVLVPKRREKNLDEIKEDDDFINPDYETLSLLSRQALQRKNKMRNSVRAIARILSGISQHRKYTQPEFSRIKSSKQNDSEDLSLQIQDSNKKSQNGGQVQTVLLEVAQLKQGQSFGELALISNKPRAATIKCITDTHFLVLFKKDYEQILGRHEEANMNKIVLFLKSLPQFNSWMKNALSKLTYYLVKQKFK</sequence>
<dbReference type="AlphaFoldDB" id="A0A078AHL4"/>
<dbReference type="InterPro" id="IPR018490">
    <property type="entry name" value="cNMP-bd_dom_sf"/>
</dbReference>
<dbReference type="Proteomes" id="UP000039865">
    <property type="component" value="Unassembled WGS sequence"/>
</dbReference>